<feature type="compositionally biased region" description="Polar residues" evidence="1">
    <location>
        <begin position="1039"/>
        <end position="1048"/>
    </location>
</feature>
<evidence type="ECO:0000313" key="2">
    <source>
        <dbReference type="EMBL" id="CAK9081351.1"/>
    </source>
</evidence>
<comment type="caution">
    <text evidence="2">The sequence shown here is derived from an EMBL/GenBank/DDBJ whole genome shotgun (WGS) entry which is preliminary data.</text>
</comment>
<organism evidence="2 3">
    <name type="scientific">Durusdinium trenchii</name>
    <dbReference type="NCBI Taxonomy" id="1381693"/>
    <lineage>
        <taxon>Eukaryota</taxon>
        <taxon>Sar</taxon>
        <taxon>Alveolata</taxon>
        <taxon>Dinophyceae</taxon>
        <taxon>Suessiales</taxon>
        <taxon>Symbiodiniaceae</taxon>
        <taxon>Durusdinium</taxon>
    </lineage>
</organism>
<evidence type="ECO:0000313" key="3">
    <source>
        <dbReference type="Proteomes" id="UP001642464"/>
    </source>
</evidence>
<name>A0ABP0Q0W6_9DINO</name>
<feature type="compositionally biased region" description="Low complexity" evidence="1">
    <location>
        <begin position="118"/>
        <end position="132"/>
    </location>
</feature>
<feature type="compositionally biased region" description="Basic and acidic residues" evidence="1">
    <location>
        <begin position="1083"/>
        <end position="1096"/>
    </location>
</feature>
<accession>A0ABP0Q0W6</accession>
<feature type="region of interest" description="Disordered" evidence="1">
    <location>
        <begin position="1082"/>
        <end position="1122"/>
    </location>
</feature>
<feature type="compositionally biased region" description="Gly residues" evidence="1">
    <location>
        <begin position="1348"/>
        <end position="1357"/>
    </location>
</feature>
<feature type="region of interest" description="Disordered" evidence="1">
    <location>
        <begin position="1032"/>
        <end position="1063"/>
    </location>
</feature>
<dbReference type="EMBL" id="CAXAMM010038829">
    <property type="protein sequence ID" value="CAK9081351.1"/>
    <property type="molecule type" value="Genomic_DNA"/>
</dbReference>
<feature type="region of interest" description="Disordered" evidence="1">
    <location>
        <begin position="60"/>
        <end position="82"/>
    </location>
</feature>
<sequence>MSKAANSSVPHAAAFLFAGVVVDTETAKNICQGKQRFIAMPFQSRELWLSLTREEIEPLLRSASTSETSEKSKPAVNQPEPQPDLAVAAVEEKQPIEKALEELMDEFDAEEDECKAQPEANATAGPAEPAATDTVLDATPTLEVENETERASASADFTSGAGGEVDDQQNQNPCAATATSIQGECEVGSSSHESHGEQPDATEMSKSISASAEKDTDTASAKASTTAAVQIMTTAEETDAKIDASGGADISEATQNDKAPAGASQCSQVLHSDSVLNTLNVSSNRSRKIASSLAEADLFYDDCLSTILEENNDDAIMGLFDALFDSEDTMSTSFSGIEAAGTAMNCLRHSWCKRTKAPFKHQRILFQIEWNTACCQELLPHAKQHNICLFSNIQHFFRPELDDTVNRLLQKPHLAVEILGPLLSSGNAMRKEAPCLTHGKQCAVRSARRHIAGTSCKPYSRKGSQMSQGDPETLFTLAWLGMRLTLQEPIIVSENVKTTGPGSATLATIARHDGMKGLPVQDAGLGNLVIRFLDAHYWMETTILDPALLGFPFSREREFIVMRRKVKCLPMLSPIARFQKRFFRACAWSWKEIFMMHHPKVQGHGVVAHECEQDILWARGRPTSMGQMLALDTISVENLQDPDIWECERHLAITACSSDFHVTLNAAAFIREPIFKFKTSERKWPIEAGMFFTDWDNYRKALSLTHNLQQKYGIFDDLKKYFNSTVDFLNRSTRSTTADREQKIKKADKRPAFVPWTDDEKRKFMKVVPPLVCAGDPQDDPGTRAITAIDDFLQAMVYAEQVVKAGVFMQFLFEARVCLNGKDLRVWSSVRPELQSIFLSAFDAAYDFVSTATTSRDDGKKVNAFELAKALCETFVNKPIVMTVMADDEELVVKRIAIVMNSKYVMVAQPLKNFLKINAKLPAMMHDIVFGSTEQMEKFIGLRFRYLLHLLNVACQCTTDLKVTDVDTPTLFFYGRLAQHVESMDSAQLDQLISFDVVLSSHEWGKQWTHHLQKATSVECVVKSIKTYLKRNDDEKKNQTAAATTSETTKQKNLKPDQPDVTQLTQQPAVSSLLMMANLRSSLKHDGTPDDKKINESDATADGTANPGDGDDGNGNGKTSSKQTAQLPINEFNSYIVDSFKTTIVKSQAWEALQLPENKIDGCFFKIFELKLNAAMWSAYEHIAPKDLDQVQIDLGTANKSGAVYFKLPAPEVKKVRLPLVHRLAQGWAAKTVTRADQAFFHQEELKVDVLVRKIGSSYTDIDVIYLPSAKHLHDELVKKYENLPHWVFSLTFQCLTPNEHIADRLLDEVNDARNNMEKQVRSMITTASKAASKAVLAAEKAKSKGPKGSGRGQGGKGGRKLVDPMVEMFTSVGMVMPEDPEKRHEALQEIIDREEKLEEMVEKAKSSVQLPDKIPLTRLLGSDEKQSRSARAKVMQEALLAAKATTDTAADQGDDGANQTVYHIGPQAAAKNMKDKGIITVVNQRSKKGDQSALAKDVVSRGKHLLK</sequence>
<feature type="region of interest" description="Disordered" evidence="1">
    <location>
        <begin position="1484"/>
        <end position="1508"/>
    </location>
</feature>
<feature type="region of interest" description="Disordered" evidence="1">
    <location>
        <begin position="107"/>
        <end position="224"/>
    </location>
</feature>
<feature type="region of interest" description="Disordered" evidence="1">
    <location>
        <begin position="1337"/>
        <end position="1362"/>
    </location>
</feature>
<dbReference type="InterPro" id="IPR029063">
    <property type="entry name" value="SAM-dependent_MTases_sf"/>
</dbReference>
<gene>
    <name evidence="2" type="ORF">SCF082_LOCUS38730</name>
</gene>
<dbReference type="Proteomes" id="UP001642464">
    <property type="component" value="Unassembled WGS sequence"/>
</dbReference>
<dbReference type="SUPFAM" id="SSF53335">
    <property type="entry name" value="S-adenosyl-L-methionine-dependent methyltransferases"/>
    <property type="match status" value="1"/>
</dbReference>
<proteinExistence type="predicted"/>
<keyword evidence="3" id="KW-1185">Reference proteome</keyword>
<feature type="compositionally biased region" description="Low complexity" evidence="1">
    <location>
        <begin position="1098"/>
        <end position="1108"/>
    </location>
</feature>
<reference evidence="2 3" key="1">
    <citation type="submission" date="2024-02" db="EMBL/GenBank/DDBJ databases">
        <authorList>
            <person name="Chen Y."/>
            <person name="Shah S."/>
            <person name="Dougan E. K."/>
            <person name="Thang M."/>
            <person name="Chan C."/>
        </authorList>
    </citation>
    <scope>NUCLEOTIDE SEQUENCE [LARGE SCALE GENOMIC DNA]</scope>
</reference>
<protein>
    <submittedName>
        <fullName evidence="2">Uncharacterized protein</fullName>
    </submittedName>
</protein>
<feature type="compositionally biased region" description="Polar residues" evidence="1">
    <location>
        <begin position="168"/>
        <end position="182"/>
    </location>
</feature>
<evidence type="ECO:0000256" key="1">
    <source>
        <dbReference type="SAM" id="MobiDB-lite"/>
    </source>
</evidence>
<dbReference type="Gene3D" id="3.40.50.150">
    <property type="entry name" value="Vaccinia Virus protein VP39"/>
    <property type="match status" value="1"/>
</dbReference>